<name>G4RN45_THETK</name>
<dbReference type="STRING" id="768679.TTX_0313"/>
<dbReference type="AlphaFoldDB" id="G4RN45"/>
<accession>G4RN45</accession>
<reference evidence="3 4" key="1">
    <citation type="journal article" date="2011" name="PLoS ONE">
        <title>The complete genome sequence of Thermoproteus tenax: a physiologically versatile member of the Crenarchaeota.</title>
        <authorList>
            <person name="Siebers B."/>
            <person name="Zaparty M."/>
            <person name="Raddatz G."/>
            <person name="Tjaden B."/>
            <person name="Albers S.V."/>
            <person name="Bell S.D."/>
            <person name="Blombach F."/>
            <person name="Kletzin A."/>
            <person name="Kyrpides N."/>
            <person name="Lanz C."/>
            <person name="Plagens A."/>
            <person name="Rampp M."/>
            <person name="Rosinus A."/>
            <person name="von Jan M."/>
            <person name="Makarova K.S."/>
            <person name="Klenk H.P."/>
            <person name="Schuster S.C."/>
            <person name="Hensel R."/>
        </authorList>
    </citation>
    <scope>NUCLEOTIDE SEQUENCE [LARGE SCALE GENOMIC DNA]</scope>
    <source>
        <strain evidence="4">ATCC 35583 / DSM 2078 / JCM 9277 / NBRC 100435 / Kra 1</strain>
    </source>
</reference>
<dbReference type="PaxDb" id="768679-TTX_0313"/>
<sequence length="181" mass="20835">MDPLEDLRRKFPGKPRSWLKRALERLGDVSEERGYYVVRGRPELGDRYPAYHVWWSESERRWICTCYLTEWGTRRARGVCTHVAAVILYREHKGALRRAGRVYLATGVVKCRERPRAQGEALVRQIPGRTLLDYAEPQWKIAVISGQDSAEVECGGRRIVLKGVEMDYAQARALAEEFLGS</sequence>
<keyword evidence="1" id="KW-0479">Metal-binding</keyword>
<protein>
    <submittedName>
        <fullName evidence="3">SWIM Zn-finger</fullName>
    </submittedName>
</protein>
<feature type="domain" description="SWIM-type" evidence="2">
    <location>
        <begin position="51"/>
        <end position="91"/>
    </location>
</feature>
<dbReference type="KEGG" id="ttn:TTX_0313"/>
<dbReference type="Proteomes" id="UP000002654">
    <property type="component" value="Chromosome"/>
</dbReference>
<dbReference type="HOGENOM" id="CLU_120796_0_0_2"/>
<dbReference type="GeneID" id="11263324"/>
<dbReference type="PROSITE" id="PS50966">
    <property type="entry name" value="ZF_SWIM"/>
    <property type="match status" value="1"/>
</dbReference>
<dbReference type="PATRIC" id="fig|768679.9.peg.331"/>
<dbReference type="eggNOG" id="arCOG05500">
    <property type="taxonomic scope" value="Archaea"/>
</dbReference>
<gene>
    <name evidence="3" type="ordered locus">TTX_0313</name>
</gene>
<dbReference type="EMBL" id="FN869859">
    <property type="protein sequence ID" value="CCC80989.1"/>
    <property type="molecule type" value="Genomic_DNA"/>
</dbReference>
<keyword evidence="4" id="KW-1185">Reference proteome</keyword>
<evidence type="ECO:0000313" key="3">
    <source>
        <dbReference type="EMBL" id="CCC80989.1"/>
    </source>
</evidence>
<evidence type="ECO:0000256" key="1">
    <source>
        <dbReference type="PROSITE-ProRule" id="PRU00325"/>
    </source>
</evidence>
<evidence type="ECO:0000313" key="4">
    <source>
        <dbReference type="Proteomes" id="UP000002654"/>
    </source>
</evidence>
<dbReference type="RefSeq" id="WP_014126246.1">
    <property type="nucleotide sequence ID" value="NC_016070.1"/>
</dbReference>
<dbReference type="InterPro" id="IPR007527">
    <property type="entry name" value="Znf_SWIM"/>
</dbReference>
<organism evidence="3 4">
    <name type="scientific">Thermoproteus tenax (strain ATCC 35583 / DSM 2078 / JCM 9277 / NBRC 100435 / Kra 1)</name>
    <dbReference type="NCBI Taxonomy" id="768679"/>
    <lineage>
        <taxon>Archaea</taxon>
        <taxon>Thermoproteota</taxon>
        <taxon>Thermoprotei</taxon>
        <taxon>Thermoproteales</taxon>
        <taxon>Thermoproteaceae</taxon>
        <taxon>Thermoproteus</taxon>
    </lineage>
</organism>
<proteinExistence type="predicted"/>
<keyword evidence="1" id="KW-0862">Zinc</keyword>
<evidence type="ECO:0000259" key="2">
    <source>
        <dbReference type="PROSITE" id="PS50966"/>
    </source>
</evidence>
<dbReference type="GO" id="GO:0008270">
    <property type="term" value="F:zinc ion binding"/>
    <property type="evidence" value="ECO:0007669"/>
    <property type="project" value="UniProtKB-KW"/>
</dbReference>
<keyword evidence="1" id="KW-0863">Zinc-finger</keyword>